<dbReference type="InterPro" id="IPR017970">
    <property type="entry name" value="Homeobox_CS"/>
</dbReference>
<dbReference type="OrthoDB" id="6159439at2759"/>
<evidence type="ECO:0000256" key="1">
    <source>
        <dbReference type="ARBA" id="ARBA00004123"/>
    </source>
</evidence>
<keyword evidence="4 5" id="KW-0539">Nucleus</keyword>
<dbReference type="Proteomes" id="UP000281553">
    <property type="component" value="Unassembled WGS sequence"/>
</dbReference>
<dbReference type="InterPro" id="IPR050649">
    <property type="entry name" value="Paired_Homeobox_TFs"/>
</dbReference>
<accession>A0A3P6VBS8</accession>
<dbReference type="Pfam" id="PF00046">
    <property type="entry name" value="Homeodomain"/>
    <property type="match status" value="1"/>
</dbReference>
<feature type="compositionally biased region" description="Low complexity" evidence="7">
    <location>
        <begin position="275"/>
        <end position="288"/>
    </location>
</feature>
<dbReference type="GO" id="GO:0005634">
    <property type="term" value="C:nucleus"/>
    <property type="evidence" value="ECO:0007669"/>
    <property type="project" value="UniProtKB-SubCell"/>
</dbReference>
<evidence type="ECO:0000256" key="5">
    <source>
        <dbReference type="PROSITE-ProRule" id="PRU00108"/>
    </source>
</evidence>
<evidence type="ECO:0000256" key="4">
    <source>
        <dbReference type="ARBA" id="ARBA00023242"/>
    </source>
</evidence>
<keyword evidence="3 5" id="KW-0371">Homeobox</keyword>
<dbReference type="EMBL" id="UYRU01044792">
    <property type="protein sequence ID" value="VDK87761.1"/>
    <property type="molecule type" value="Genomic_DNA"/>
</dbReference>
<feature type="region of interest" description="Disordered" evidence="7">
    <location>
        <begin position="1"/>
        <end position="47"/>
    </location>
</feature>
<evidence type="ECO:0000256" key="2">
    <source>
        <dbReference type="ARBA" id="ARBA00023125"/>
    </source>
</evidence>
<evidence type="ECO:0000313" key="10">
    <source>
        <dbReference type="Proteomes" id="UP000281553"/>
    </source>
</evidence>
<dbReference type="GO" id="GO:0000981">
    <property type="term" value="F:DNA-binding transcription factor activity, RNA polymerase II-specific"/>
    <property type="evidence" value="ECO:0007669"/>
    <property type="project" value="InterPro"/>
</dbReference>
<organism evidence="9 10">
    <name type="scientific">Dibothriocephalus latus</name>
    <name type="common">Fish tapeworm</name>
    <name type="synonym">Diphyllobothrium latum</name>
    <dbReference type="NCBI Taxonomy" id="60516"/>
    <lineage>
        <taxon>Eukaryota</taxon>
        <taxon>Metazoa</taxon>
        <taxon>Spiralia</taxon>
        <taxon>Lophotrochozoa</taxon>
        <taxon>Platyhelminthes</taxon>
        <taxon>Cestoda</taxon>
        <taxon>Eucestoda</taxon>
        <taxon>Diphyllobothriidea</taxon>
        <taxon>Diphyllobothriidae</taxon>
        <taxon>Dibothriocephalus</taxon>
    </lineage>
</organism>
<feature type="compositionally biased region" description="Basic and acidic residues" evidence="7">
    <location>
        <begin position="160"/>
        <end position="185"/>
    </location>
</feature>
<feature type="compositionally biased region" description="Pro residues" evidence="7">
    <location>
        <begin position="289"/>
        <end position="301"/>
    </location>
</feature>
<evidence type="ECO:0000259" key="8">
    <source>
        <dbReference type="PROSITE" id="PS50071"/>
    </source>
</evidence>
<feature type="region of interest" description="Disordered" evidence="7">
    <location>
        <begin position="142"/>
        <end position="307"/>
    </location>
</feature>
<dbReference type="InterPro" id="IPR009057">
    <property type="entry name" value="Homeodomain-like_sf"/>
</dbReference>
<dbReference type="InterPro" id="IPR001356">
    <property type="entry name" value="HD"/>
</dbReference>
<evidence type="ECO:0000256" key="3">
    <source>
        <dbReference type="ARBA" id="ARBA00023155"/>
    </source>
</evidence>
<evidence type="ECO:0000256" key="6">
    <source>
        <dbReference type="RuleBase" id="RU000682"/>
    </source>
</evidence>
<reference evidence="9 10" key="1">
    <citation type="submission" date="2018-11" db="EMBL/GenBank/DDBJ databases">
        <authorList>
            <consortium name="Pathogen Informatics"/>
        </authorList>
    </citation>
    <scope>NUCLEOTIDE SEQUENCE [LARGE SCALE GENOMIC DNA]</scope>
</reference>
<sequence>MSANTSTFPNLYRPLTATNEERLGGFTADRPQTDGTGNGLGDELDQSSDEWQSSTIDAAAAVEGDGQHNGSQSVDGRKIQRCRMAFSATEIRALEGEFEKTHYPDVFAREKLATRLCLAEARIQVWFSNRRAKWRREEKLRLAGQEQPKQQQQHQHQHSKKMEASRCEHTGWREKRSKSEQEEIGGHMAGETDDCETSVDRQQFQHTYSAFRSAPPSDDSAEMYHDMRGASSSSSGSSSSFSSCLPASFLSSLTHPHPTPVPPPSFLPAHPHAHPSLLSRLPPLLLLSSPPPPPPPPPPPILLLNGI</sequence>
<name>A0A3P6VBS8_DIBLA</name>
<feature type="compositionally biased region" description="Polar residues" evidence="7">
    <location>
        <begin position="200"/>
        <end position="210"/>
    </location>
</feature>
<feature type="compositionally biased region" description="Low complexity" evidence="7">
    <location>
        <begin position="229"/>
        <end position="256"/>
    </location>
</feature>
<dbReference type="AlphaFoldDB" id="A0A3P6VBS8"/>
<feature type="compositionally biased region" description="Pro residues" evidence="7">
    <location>
        <begin position="257"/>
        <end position="266"/>
    </location>
</feature>
<feature type="domain" description="Homeobox" evidence="8">
    <location>
        <begin position="77"/>
        <end position="137"/>
    </location>
</feature>
<keyword evidence="2 5" id="KW-0238">DNA-binding</keyword>
<dbReference type="PROSITE" id="PS50071">
    <property type="entry name" value="HOMEOBOX_2"/>
    <property type="match status" value="1"/>
</dbReference>
<dbReference type="FunFam" id="1.10.10.60:FF:000679">
    <property type="entry name" value="Homeobox protein aristaless"/>
    <property type="match status" value="1"/>
</dbReference>
<evidence type="ECO:0000256" key="7">
    <source>
        <dbReference type="SAM" id="MobiDB-lite"/>
    </source>
</evidence>
<dbReference type="PANTHER" id="PTHR24329">
    <property type="entry name" value="HOMEOBOX PROTEIN ARISTALESS"/>
    <property type="match status" value="1"/>
</dbReference>
<dbReference type="SMART" id="SM00389">
    <property type="entry name" value="HOX"/>
    <property type="match status" value="1"/>
</dbReference>
<dbReference type="SUPFAM" id="SSF46689">
    <property type="entry name" value="Homeodomain-like"/>
    <property type="match status" value="1"/>
</dbReference>
<dbReference type="GO" id="GO:0000977">
    <property type="term" value="F:RNA polymerase II transcription regulatory region sequence-specific DNA binding"/>
    <property type="evidence" value="ECO:0007669"/>
    <property type="project" value="TreeGrafter"/>
</dbReference>
<dbReference type="Gene3D" id="1.10.10.60">
    <property type="entry name" value="Homeodomain-like"/>
    <property type="match status" value="1"/>
</dbReference>
<dbReference type="PANTHER" id="PTHR24329:SF543">
    <property type="entry name" value="FI01017P-RELATED"/>
    <property type="match status" value="1"/>
</dbReference>
<dbReference type="CDD" id="cd00086">
    <property type="entry name" value="homeodomain"/>
    <property type="match status" value="1"/>
</dbReference>
<keyword evidence="10" id="KW-1185">Reference proteome</keyword>
<protein>
    <recommendedName>
        <fullName evidence="8">Homeobox domain-containing protein</fullName>
    </recommendedName>
</protein>
<evidence type="ECO:0000313" key="9">
    <source>
        <dbReference type="EMBL" id="VDK87761.1"/>
    </source>
</evidence>
<feature type="DNA-binding region" description="Homeobox" evidence="5">
    <location>
        <begin position="79"/>
        <end position="138"/>
    </location>
</feature>
<dbReference type="PROSITE" id="PS00027">
    <property type="entry name" value="HOMEOBOX_1"/>
    <property type="match status" value="1"/>
</dbReference>
<proteinExistence type="predicted"/>
<feature type="compositionally biased region" description="Low complexity" evidence="7">
    <location>
        <begin position="145"/>
        <end position="154"/>
    </location>
</feature>
<gene>
    <name evidence="9" type="ORF">DILT_LOCUS4076</name>
</gene>
<comment type="subcellular location">
    <subcellularLocation>
        <location evidence="1 5 6">Nucleus</location>
    </subcellularLocation>
</comment>